<gene>
    <name evidence="2" type="ORF">DIC32_03100</name>
</gene>
<name>A0A3D3FY33_ACIRA</name>
<dbReference type="EMBL" id="DPXL01000043">
    <property type="protein sequence ID" value="HCM30746.1"/>
    <property type="molecule type" value="Genomic_DNA"/>
</dbReference>
<dbReference type="AlphaFoldDB" id="A0A3D3FY33"/>
<keyword evidence="1" id="KW-0732">Signal</keyword>
<evidence type="ECO:0000313" key="2">
    <source>
        <dbReference type="EMBL" id="HCM30746.1"/>
    </source>
</evidence>
<proteinExistence type="predicted"/>
<dbReference type="RefSeq" id="WP_005018812.1">
    <property type="nucleotide sequence ID" value="NZ_BKHE01000035.1"/>
</dbReference>
<feature type="signal peptide" evidence="1">
    <location>
        <begin position="1"/>
        <end position="18"/>
    </location>
</feature>
<comment type="caution">
    <text evidence="2">The sequence shown here is derived from an EMBL/GenBank/DDBJ whole genome shotgun (WGS) entry which is preliminary data.</text>
</comment>
<evidence type="ECO:0000256" key="1">
    <source>
        <dbReference type="SAM" id="SignalP"/>
    </source>
</evidence>
<feature type="chain" id="PRO_5017552703" description="DUF4280 domain-containing protein" evidence="1">
    <location>
        <begin position="19"/>
        <end position="126"/>
    </location>
</feature>
<organism evidence="2 3">
    <name type="scientific">Acinetobacter radioresistens</name>
    <dbReference type="NCBI Taxonomy" id="40216"/>
    <lineage>
        <taxon>Bacteria</taxon>
        <taxon>Pseudomonadati</taxon>
        <taxon>Pseudomonadota</taxon>
        <taxon>Gammaproteobacteria</taxon>
        <taxon>Moraxellales</taxon>
        <taxon>Moraxellaceae</taxon>
        <taxon>Acinetobacter</taxon>
    </lineage>
</organism>
<evidence type="ECO:0008006" key="4">
    <source>
        <dbReference type="Google" id="ProtNLM"/>
    </source>
</evidence>
<reference evidence="2 3" key="1">
    <citation type="journal article" date="2018" name="Nat. Biotechnol.">
        <title>A standardized bacterial taxonomy based on genome phylogeny substantially revises the tree of life.</title>
        <authorList>
            <person name="Parks D.H."/>
            <person name="Chuvochina M."/>
            <person name="Waite D.W."/>
            <person name="Rinke C."/>
            <person name="Skarshewski A."/>
            <person name="Chaumeil P.A."/>
            <person name="Hugenholtz P."/>
        </authorList>
    </citation>
    <scope>NUCLEOTIDE SEQUENCE [LARGE SCALE GENOMIC DNA]</scope>
    <source>
        <strain evidence="2">UBA10045</strain>
    </source>
</reference>
<dbReference type="Proteomes" id="UP000262257">
    <property type="component" value="Unassembled WGS sequence"/>
</dbReference>
<evidence type="ECO:0000313" key="3">
    <source>
        <dbReference type="Proteomes" id="UP000262257"/>
    </source>
</evidence>
<sequence>MIRTLFLSLLLASPLTYAANWSCKNHDFEIYCGARGCEINQENFTPMYIQLQQAGELKVCAYSACWSGQAKILYDRQHLLASANELAMDGQKDIAANFILAINENNQTGFIQGEGFAMPVQCEPEK</sequence>
<protein>
    <recommendedName>
        <fullName evidence="4">DUF4280 domain-containing protein</fullName>
    </recommendedName>
</protein>
<accession>A0A3D3FY33</accession>